<reference evidence="3" key="1">
    <citation type="submission" date="2011-05" db="EMBL/GenBank/DDBJ databases">
        <authorList>
            <person name="Richards S.R."/>
            <person name="Qu J."/>
            <person name="Jiang H."/>
            <person name="Jhangiani S.N."/>
            <person name="Agravi P."/>
            <person name="Goodspeed R."/>
            <person name="Gross S."/>
            <person name="Mandapat C."/>
            <person name="Jackson L."/>
            <person name="Mathew T."/>
            <person name="Pu L."/>
            <person name="Thornton R."/>
            <person name="Saada N."/>
            <person name="Wilczek-Boney K.B."/>
            <person name="Lee S."/>
            <person name="Kovar C."/>
            <person name="Wu Y."/>
            <person name="Scherer S.E."/>
            <person name="Worley K.C."/>
            <person name="Muzny D.M."/>
            <person name="Gibbs R."/>
        </authorList>
    </citation>
    <scope>NUCLEOTIDE SEQUENCE</scope>
    <source>
        <strain evidence="3">Brora</strain>
    </source>
</reference>
<evidence type="ECO:0000256" key="1">
    <source>
        <dbReference type="SAM" id="MobiDB-lite"/>
    </source>
</evidence>
<name>T1JLA8_STRMM</name>
<proteinExistence type="predicted"/>
<evidence type="ECO:0000313" key="2">
    <source>
        <dbReference type="EnsemblMetazoa" id="SMAR014638-PA"/>
    </source>
</evidence>
<dbReference type="AlphaFoldDB" id="T1JLA8"/>
<dbReference type="EnsemblMetazoa" id="SMAR014638-RA">
    <property type="protein sequence ID" value="SMAR014638-PA"/>
    <property type="gene ID" value="SMAR014638"/>
</dbReference>
<keyword evidence="3" id="KW-1185">Reference proteome</keyword>
<reference evidence="2" key="2">
    <citation type="submission" date="2015-02" db="UniProtKB">
        <authorList>
            <consortium name="EnsemblMetazoa"/>
        </authorList>
    </citation>
    <scope>IDENTIFICATION</scope>
</reference>
<feature type="region of interest" description="Disordered" evidence="1">
    <location>
        <begin position="74"/>
        <end position="93"/>
    </location>
</feature>
<accession>T1JLA8</accession>
<dbReference type="EMBL" id="JH430365">
    <property type="status" value="NOT_ANNOTATED_CDS"/>
    <property type="molecule type" value="Genomic_DNA"/>
</dbReference>
<sequence>FAITQPNSEQCGSLKSTNEVVNEAQPVYLLDTWTSENKYENLEISTNETPLDDGLIPILDDQLNIKKSTRVLSQSKQAEQARKNRRSKKLQDEQTRKVLKEMMDEFERLEQEEVEMQKSIKKSKNQIVILRKELASHKTIVNALKDSESLKVSLKEKRRRNSTDYVDDEPKRKRLNSAGICCHFRDGQAILELCFDFHFCFDANSMKSTKQSANISAASSALNVSLNIYSHQPSQSTILHAGFHLPRQFSAQNLHDKVEKLQVRTQLMLGADMQLFA</sequence>
<dbReference type="Proteomes" id="UP000014500">
    <property type="component" value="Unassembled WGS sequence"/>
</dbReference>
<evidence type="ECO:0000313" key="3">
    <source>
        <dbReference type="Proteomes" id="UP000014500"/>
    </source>
</evidence>
<dbReference type="HOGENOM" id="CLU_1006768_0_0_1"/>
<organism evidence="2 3">
    <name type="scientific">Strigamia maritima</name>
    <name type="common">European centipede</name>
    <name type="synonym">Geophilus maritimus</name>
    <dbReference type="NCBI Taxonomy" id="126957"/>
    <lineage>
        <taxon>Eukaryota</taxon>
        <taxon>Metazoa</taxon>
        <taxon>Ecdysozoa</taxon>
        <taxon>Arthropoda</taxon>
        <taxon>Myriapoda</taxon>
        <taxon>Chilopoda</taxon>
        <taxon>Pleurostigmophora</taxon>
        <taxon>Geophilomorpha</taxon>
        <taxon>Linotaeniidae</taxon>
        <taxon>Strigamia</taxon>
    </lineage>
</organism>
<protein>
    <submittedName>
        <fullName evidence="2">Uncharacterized protein</fullName>
    </submittedName>
</protein>